<gene>
    <name evidence="2" type="ORF">ACFQJ4_13645</name>
</gene>
<dbReference type="RefSeq" id="WP_276234514.1">
    <property type="nucleotide sequence ID" value="NZ_CP119802.1"/>
</dbReference>
<comment type="caution">
    <text evidence="2">The sequence shown here is derived from an EMBL/GenBank/DDBJ whole genome shotgun (WGS) entry which is preliminary data.</text>
</comment>
<dbReference type="GeneID" id="79268074"/>
<dbReference type="Proteomes" id="UP001596398">
    <property type="component" value="Unassembled WGS sequence"/>
</dbReference>
<evidence type="ECO:0000313" key="3">
    <source>
        <dbReference type="Proteomes" id="UP001596398"/>
    </source>
</evidence>
<evidence type="ECO:0000256" key="1">
    <source>
        <dbReference type="SAM" id="Phobius"/>
    </source>
</evidence>
<feature type="transmembrane region" description="Helical" evidence="1">
    <location>
        <begin position="83"/>
        <end position="105"/>
    </location>
</feature>
<protein>
    <recommendedName>
        <fullName evidence="4">Peptidase M48 domain-containing protein</fullName>
    </recommendedName>
</protein>
<evidence type="ECO:0000313" key="2">
    <source>
        <dbReference type="EMBL" id="MFC7236357.1"/>
    </source>
</evidence>
<keyword evidence="1" id="KW-1133">Transmembrane helix</keyword>
<feature type="transmembrane region" description="Helical" evidence="1">
    <location>
        <begin position="117"/>
        <end position="137"/>
    </location>
</feature>
<keyword evidence="1" id="KW-0812">Transmembrane</keyword>
<reference evidence="2 3" key="1">
    <citation type="journal article" date="2019" name="Int. J. Syst. Evol. Microbiol.">
        <title>The Global Catalogue of Microorganisms (GCM) 10K type strain sequencing project: providing services to taxonomists for standard genome sequencing and annotation.</title>
        <authorList>
            <consortium name="The Broad Institute Genomics Platform"/>
            <consortium name="The Broad Institute Genome Sequencing Center for Infectious Disease"/>
            <person name="Wu L."/>
            <person name="Ma J."/>
        </authorList>
    </citation>
    <scope>NUCLEOTIDE SEQUENCE [LARGE SCALE GENOMIC DNA]</scope>
    <source>
        <strain evidence="2 3">DT85</strain>
    </source>
</reference>
<evidence type="ECO:0008006" key="4">
    <source>
        <dbReference type="Google" id="ProtNLM"/>
    </source>
</evidence>
<sequence length="198" mass="21590">MSDRPLAVRLRDRLTRAYVDAYYASESEALGDGLYWFESDGDTVGQATPFGTVILNRRAFARLSPATREYVLAHERGHGGRGLLFGGCYWGTFAAWSLAGALFVYSGLGTLVGGSAVPLAAPGFLLATLAFLAVWWLDELRADLAALGTVGEERLRTAHRELRGGRPTALARLVYPAPATTARVRRLLVRLRGRKPRV</sequence>
<name>A0ABD5ZS24_9EURY</name>
<proteinExistence type="predicted"/>
<dbReference type="EMBL" id="JBHTAP010000001">
    <property type="protein sequence ID" value="MFC7236357.1"/>
    <property type="molecule type" value="Genomic_DNA"/>
</dbReference>
<keyword evidence="3" id="KW-1185">Reference proteome</keyword>
<accession>A0ABD5ZS24</accession>
<dbReference type="AlphaFoldDB" id="A0ABD5ZS24"/>
<keyword evidence="1" id="KW-0472">Membrane</keyword>
<organism evidence="2 3">
    <name type="scientific">Halosegnis marinus</name>
    <dbReference type="NCBI Taxonomy" id="3034023"/>
    <lineage>
        <taxon>Archaea</taxon>
        <taxon>Methanobacteriati</taxon>
        <taxon>Methanobacteriota</taxon>
        <taxon>Stenosarchaea group</taxon>
        <taxon>Halobacteria</taxon>
        <taxon>Halobacteriales</taxon>
        <taxon>Natronomonadaceae</taxon>
        <taxon>Halosegnis</taxon>
    </lineage>
</organism>